<dbReference type="EC" id="2.7.11.1" evidence="1"/>
<dbReference type="InterPro" id="IPR011990">
    <property type="entry name" value="TPR-like_helical_dom_sf"/>
</dbReference>
<evidence type="ECO:0000256" key="8">
    <source>
        <dbReference type="SAM" id="Phobius"/>
    </source>
</evidence>
<feature type="binding site" evidence="7">
    <location>
        <position position="321"/>
    </location>
    <ligand>
        <name>ATP</name>
        <dbReference type="ChEBI" id="CHEBI:30616"/>
    </ligand>
</feature>
<keyword evidence="8" id="KW-0812">Transmembrane</keyword>
<evidence type="ECO:0000256" key="6">
    <source>
        <dbReference type="ARBA" id="ARBA00022840"/>
    </source>
</evidence>
<evidence type="ECO:0000313" key="11">
    <source>
        <dbReference type="Proteomes" id="UP000273643"/>
    </source>
</evidence>
<evidence type="ECO:0000256" key="2">
    <source>
        <dbReference type="ARBA" id="ARBA00022527"/>
    </source>
</evidence>
<feature type="transmembrane region" description="Helical" evidence="8">
    <location>
        <begin position="101"/>
        <end position="121"/>
    </location>
</feature>
<dbReference type="EMBL" id="RJUK01000001">
    <property type="protein sequence ID" value="ROQ19849.1"/>
    <property type="molecule type" value="Genomic_DNA"/>
</dbReference>
<dbReference type="InterPro" id="IPR017441">
    <property type="entry name" value="Protein_kinase_ATP_BS"/>
</dbReference>
<dbReference type="PANTHER" id="PTHR43289">
    <property type="entry name" value="MITOGEN-ACTIVATED PROTEIN KINASE KINASE KINASE 20-RELATED"/>
    <property type="match status" value="1"/>
</dbReference>
<dbReference type="InterPro" id="IPR000719">
    <property type="entry name" value="Prot_kinase_dom"/>
</dbReference>
<keyword evidence="3" id="KW-0808">Transferase</keyword>
<accession>A0A3N1NVF8</accession>
<dbReference type="GO" id="GO:0005524">
    <property type="term" value="F:ATP binding"/>
    <property type="evidence" value="ECO:0007669"/>
    <property type="project" value="UniProtKB-UniRule"/>
</dbReference>
<evidence type="ECO:0000256" key="3">
    <source>
        <dbReference type="ARBA" id="ARBA00022679"/>
    </source>
</evidence>
<dbReference type="PROSITE" id="PS50011">
    <property type="entry name" value="PROTEIN_KINASE_DOM"/>
    <property type="match status" value="1"/>
</dbReference>
<sequence length="559" mass="62917">MSATFTERLADGLSLRVLVLLLGGWLILLPQSLQSPSWLDAMLFDASLALTPERVRYTHPASPSSTGGWYSIWPQVTDRWAEQGLSRHSGALLNGGYRTPWWFYPAFSGLILALAVYLLWLTPVMGRVAALLMTGLLTIGLVAGQIGAQISQGLYLPLGLAVQYLWVGLLLIGAYWHQRRWYRQAQYLRRQLGIERFDNGHWKEALTALKACPTSESILDLLYDQAREHERRQRRQEALACYREIARRKPMYRDVAQRLKALEARQGGTGTANLAKTQVLEEFAVPQQLGRYQIERELGRGAMGIVYLGRDPHIAREVAIKTLNVAPFDADERESLKKRFFREAEAAGRLRHPNIVTVYDVGQEHALAFIAMDYVRGEPLSERTAQSRQLPLAKVYELMATVAEALAYAHEQQVVHRDIKPGNILYDPDENRVVVTDFGIARVANSARTQTGEIMGSPLYMSPEQLKGARVGPASDIFSLGVTLYQLLTGALPFRGDTIAELSYQIVQSRHRPLREVRKDLPRSATRIVNKALQKEPEKRYATAAEMAKALRSALEKEF</sequence>
<dbReference type="Gene3D" id="3.30.200.20">
    <property type="entry name" value="Phosphorylase Kinase, domain 1"/>
    <property type="match status" value="1"/>
</dbReference>
<keyword evidence="8" id="KW-0472">Membrane</keyword>
<dbReference type="Proteomes" id="UP000273643">
    <property type="component" value="Unassembled WGS sequence"/>
</dbReference>
<keyword evidence="2" id="KW-0723">Serine/threonine-protein kinase</keyword>
<comment type="caution">
    <text evidence="10">The sequence shown here is derived from an EMBL/GenBank/DDBJ whole genome shotgun (WGS) entry which is preliminary data.</text>
</comment>
<evidence type="ECO:0000259" key="9">
    <source>
        <dbReference type="PROSITE" id="PS50011"/>
    </source>
</evidence>
<feature type="transmembrane region" description="Helical" evidence="8">
    <location>
        <begin position="154"/>
        <end position="176"/>
    </location>
</feature>
<dbReference type="PANTHER" id="PTHR43289:SF6">
    <property type="entry name" value="SERINE_THREONINE-PROTEIN KINASE NEKL-3"/>
    <property type="match status" value="1"/>
</dbReference>
<feature type="transmembrane region" description="Helical" evidence="8">
    <location>
        <begin position="128"/>
        <end position="148"/>
    </location>
</feature>
<reference evidence="10 11" key="1">
    <citation type="submission" date="2018-11" db="EMBL/GenBank/DDBJ databases">
        <title>Genomic Encyclopedia of Type Strains, Phase IV (KMG-IV): sequencing the most valuable type-strain genomes for metagenomic binning, comparative biology and taxonomic classification.</title>
        <authorList>
            <person name="Goeker M."/>
        </authorList>
    </citation>
    <scope>NUCLEOTIDE SEQUENCE [LARGE SCALE GENOMIC DNA]</scope>
    <source>
        <strain evidence="10 11">DSM 16974</strain>
    </source>
</reference>
<gene>
    <name evidence="10" type="ORF">EDC38_0438</name>
</gene>
<dbReference type="GO" id="GO:0004674">
    <property type="term" value="F:protein serine/threonine kinase activity"/>
    <property type="evidence" value="ECO:0007669"/>
    <property type="project" value="UniProtKB-KW"/>
</dbReference>
<dbReference type="PROSITE" id="PS00108">
    <property type="entry name" value="PROTEIN_KINASE_ST"/>
    <property type="match status" value="1"/>
</dbReference>
<dbReference type="RefSeq" id="WP_123637138.1">
    <property type="nucleotide sequence ID" value="NZ_RJUK01000001.1"/>
</dbReference>
<organism evidence="10 11">
    <name type="scientific">Marinimicrobium koreense</name>
    <dbReference type="NCBI Taxonomy" id="306545"/>
    <lineage>
        <taxon>Bacteria</taxon>
        <taxon>Pseudomonadati</taxon>
        <taxon>Pseudomonadota</taxon>
        <taxon>Gammaproteobacteria</taxon>
        <taxon>Cellvibrionales</taxon>
        <taxon>Cellvibrionaceae</taxon>
        <taxon>Marinimicrobium</taxon>
    </lineage>
</organism>
<dbReference type="InterPro" id="IPR008271">
    <property type="entry name" value="Ser/Thr_kinase_AS"/>
</dbReference>
<proteinExistence type="predicted"/>
<dbReference type="FunFam" id="1.10.510.10:FF:000021">
    <property type="entry name" value="Serine/threonine protein kinase"/>
    <property type="match status" value="1"/>
</dbReference>
<protein>
    <recommendedName>
        <fullName evidence="1">non-specific serine/threonine protein kinase</fullName>
        <ecNumber evidence="1">2.7.11.1</ecNumber>
    </recommendedName>
</protein>
<feature type="domain" description="Protein kinase" evidence="9">
    <location>
        <begin position="292"/>
        <end position="559"/>
    </location>
</feature>
<dbReference type="PROSITE" id="PS00107">
    <property type="entry name" value="PROTEIN_KINASE_ATP"/>
    <property type="match status" value="1"/>
</dbReference>
<dbReference type="InterPro" id="IPR011009">
    <property type="entry name" value="Kinase-like_dom_sf"/>
</dbReference>
<keyword evidence="6 7" id="KW-0067">ATP-binding</keyword>
<evidence type="ECO:0000256" key="5">
    <source>
        <dbReference type="ARBA" id="ARBA00022777"/>
    </source>
</evidence>
<name>A0A3N1NVF8_9GAMM</name>
<dbReference type="Pfam" id="PF00069">
    <property type="entry name" value="Pkinase"/>
    <property type="match status" value="1"/>
</dbReference>
<keyword evidence="4 7" id="KW-0547">Nucleotide-binding</keyword>
<dbReference type="Gene3D" id="1.10.510.10">
    <property type="entry name" value="Transferase(Phosphotransferase) domain 1"/>
    <property type="match status" value="1"/>
</dbReference>
<dbReference type="SUPFAM" id="SSF48452">
    <property type="entry name" value="TPR-like"/>
    <property type="match status" value="1"/>
</dbReference>
<dbReference type="OrthoDB" id="9801841at2"/>
<dbReference type="AlphaFoldDB" id="A0A3N1NVF8"/>
<evidence type="ECO:0000256" key="7">
    <source>
        <dbReference type="PROSITE-ProRule" id="PRU10141"/>
    </source>
</evidence>
<keyword evidence="8" id="KW-1133">Transmembrane helix</keyword>
<keyword evidence="11" id="KW-1185">Reference proteome</keyword>
<keyword evidence="5 10" id="KW-0418">Kinase</keyword>
<evidence type="ECO:0000313" key="10">
    <source>
        <dbReference type="EMBL" id="ROQ19849.1"/>
    </source>
</evidence>
<dbReference type="SMART" id="SM00220">
    <property type="entry name" value="S_TKc"/>
    <property type="match status" value="1"/>
</dbReference>
<dbReference type="SUPFAM" id="SSF56112">
    <property type="entry name" value="Protein kinase-like (PK-like)"/>
    <property type="match status" value="1"/>
</dbReference>
<dbReference type="CDD" id="cd14014">
    <property type="entry name" value="STKc_PknB_like"/>
    <property type="match status" value="1"/>
</dbReference>
<evidence type="ECO:0000256" key="1">
    <source>
        <dbReference type="ARBA" id="ARBA00012513"/>
    </source>
</evidence>
<evidence type="ECO:0000256" key="4">
    <source>
        <dbReference type="ARBA" id="ARBA00022741"/>
    </source>
</evidence>